<dbReference type="GO" id="GO:0005829">
    <property type="term" value="C:cytosol"/>
    <property type="evidence" value="ECO:0007669"/>
    <property type="project" value="TreeGrafter"/>
</dbReference>
<dbReference type="EC" id="6.3.3.3" evidence="1"/>
<dbReference type="PANTHER" id="PTHR43210">
    <property type="entry name" value="DETHIOBIOTIN SYNTHETASE"/>
    <property type="match status" value="1"/>
</dbReference>
<comment type="pathway">
    <text evidence="1">Cofactor biosynthesis; biotin biosynthesis; biotin from 7,8-diaminononanoate: step 1/2.</text>
</comment>
<feature type="binding site" evidence="1">
    <location>
        <begin position="44"/>
        <end position="49"/>
    </location>
    <ligand>
        <name>ATP</name>
        <dbReference type="ChEBI" id="CHEBI:30616"/>
    </ligand>
</feature>
<dbReference type="GO" id="GO:0000287">
    <property type="term" value="F:magnesium ion binding"/>
    <property type="evidence" value="ECO:0007669"/>
    <property type="project" value="UniProtKB-UniRule"/>
</dbReference>
<protein>
    <recommendedName>
        <fullName evidence="1">ATP-dependent dethiobiotin synthetase BioD</fullName>
        <ecNumber evidence="1">6.3.3.3</ecNumber>
    </recommendedName>
    <alternativeName>
        <fullName evidence="1">DTB synthetase</fullName>
        <shortName evidence="1">DTBS</shortName>
    </alternativeName>
    <alternativeName>
        <fullName evidence="1">Dethiobiotin synthase</fullName>
    </alternativeName>
</protein>
<dbReference type="PATRIC" id="fig|414004.10.peg.903"/>
<keyword evidence="1 2" id="KW-0436">Ligase</keyword>
<feature type="binding site" evidence="1">
    <location>
        <position position="48"/>
    </location>
    <ligand>
        <name>Mg(2+)</name>
        <dbReference type="ChEBI" id="CHEBI:18420"/>
    </ligand>
</feature>
<dbReference type="PANTHER" id="PTHR43210:SF5">
    <property type="entry name" value="DETHIOBIOTIN SYNTHETASE"/>
    <property type="match status" value="1"/>
</dbReference>
<keyword evidence="1" id="KW-0067">ATP-binding</keyword>
<dbReference type="InterPro" id="IPR027417">
    <property type="entry name" value="P-loop_NTPase"/>
</dbReference>
<dbReference type="Proteomes" id="UP000000758">
    <property type="component" value="Chromosome"/>
</dbReference>
<comment type="subunit">
    <text evidence="1">Homodimer.</text>
</comment>
<keyword evidence="3" id="KW-1185">Reference proteome</keyword>
<dbReference type="AlphaFoldDB" id="A0RW94"/>
<reference evidence="2 3" key="1">
    <citation type="journal article" date="2006" name="Proc. Natl. Acad. Sci. U.S.A.">
        <title>Genomic analysis of the uncultivated marine crenarchaeote Cenarchaeum symbiosum.</title>
        <authorList>
            <person name="Hallam S.J."/>
            <person name="Konstantinidis K.T."/>
            <person name="Putnam N."/>
            <person name="Schleper C."/>
            <person name="Watanabe Y."/>
            <person name="Sugahara J."/>
            <person name="Preston C."/>
            <person name="de la Torre J."/>
            <person name="Richardson P.M."/>
            <person name="DeLong E.F."/>
        </authorList>
    </citation>
    <scope>NUCLEOTIDE SEQUENCE [LARGE SCALE GENOMIC DNA]</scope>
    <source>
        <strain evidence="3">A</strain>
    </source>
</reference>
<dbReference type="HOGENOM" id="CLU_072551_3_1_2"/>
<dbReference type="GO" id="GO:0005524">
    <property type="term" value="F:ATP binding"/>
    <property type="evidence" value="ECO:0007669"/>
    <property type="project" value="UniProtKB-UniRule"/>
</dbReference>
<evidence type="ECO:0000313" key="2">
    <source>
        <dbReference type="EMBL" id="ABK77611.1"/>
    </source>
</evidence>
<proteinExistence type="inferred from homology"/>
<dbReference type="UniPathway" id="UPA00078">
    <property type="reaction ID" value="UER00161"/>
</dbReference>
<dbReference type="NCBIfam" id="TIGR00347">
    <property type="entry name" value="bioD"/>
    <property type="match status" value="1"/>
</dbReference>
<feature type="binding site" evidence="1">
    <location>
        <position position="78"/>
    </location>
    <ligand>
        <name>ATP</name>
        <dbReference type="ChEBI" id="CHEBI:30616"/>
    </ligand>
</feature>
<feature type="binding site" evidence="1">
    <location>
        <position position="78"/>
    </location>
    <ligand>
        <name>Mg(2+)</name>
        <dbReference type="ChEBI" id="CHEBI:18420"/>
    </ligand>
</feature>
<comment type="similarity">
    <text evidence="1">Belongs to the dethiobiotin synthetase family.</text>
</comment>
<feature type="binding site" evidence="1">
    <location>
        <begin position="139"/>
        <end position="142"/>
    </location>
    <ligand>
        <name>ATP</name>
        <dbReference type="ChEBI" id="CHEBI:30616"/>
    </ligand>
</feature>
<evidence type="ECO:0000313" key="3">
    <source>
        <dbReference type="Proteomes" id="UP000000758"/>
    </source>
</evidence>
<gene>
    <name evidence="1" type="primary">bioD</name>
    <name evidence="2" type="ordered locus">CENSYa_0979</name>
</gene>
<dbReference type="SUPFAM" id="SSF52540">
    <property type="entry name" value="P-loop containing nucleoside triphosphate hydrolases"/>
    <property type="match status" value="1"/>
</dbReference>
<keyword evidence="1" id="KW-0963">Cytoplasm</keyword>
<dbReference type="CDD" id="cd03109">
    <property type="entry name" value="DTBS"/>
    <property type="match status" value="1"/>
</dbReference>
<comment type="catalytic activity">
    <reaction evidence="1">
        <text>(7R,8S)-7,8-diammoniononanoate + CO2 + ATP = (4R,5S)-dethiobiotin + ADP + phosphate + 3 H(+)</text>
        <dbReference type="Rhea" id="RHEA:15805"/>
        <dbReference type="ChEBI" id="CHEBI:15378"/>
        <dbReference type="ChEBI" id="CHEBI:16526"/>
        <dbReference type="ChEBI" id="CHEBI:30616"/>
        <dbReference type="ChEBI" id="CHEBI:43474"/>
        <dbReference type="ChEBI" id="CHEBI:149469"/>
        <dbReference type="ChEBI" id="CHEBI:149473"/>
        <dbReference type="ChEBI" id="CHEBI:456216"/>
        <dbReference type="EC" id="6.3.3.3"/>
    </reaction>
</comment>
<comment type="subcellular location">
    <subcellularLocation>
        <location evidence="1">Cytoplasm</location>
    </subcellularLocation>
</comment>
<keyword evidence="1" id="KW-0479">Metal-binding</keyword>
<feature type="binding site" evidence="1">
    <location>
        <begin position="199"/>
        <end position="200"/>
    </location>
    <ligand>
        <name>ATP</name>
        <dbReference type="ChEBI" id="CHEBI:30616"/>
    </ligand>
</feature>
<dbReference type="InterPro" id="IPR004472">
    <property type="entry name" value="DTB_synth_BioD"/>
</dbReference>
<sequence>MRACRGPGTTAALRGIPQPLQGFNHCTMGSIPVRSVFVTGTDTGVGKTLVSAGLARTASDLGADVGVMKPFAAGSRDDVELLIEAARCSDPSSLVNPQFYPLPASPYAAARELGTAPDTGTVLECFERLQKTHGVIIAEGIGGIMTPILSDYSVADLILDMGLGALVVVGNRIGAVNHSILTARACKDAGVPIIGAVINCVDPGGYKADMLCRDVSELAGMEVLGAVPALESAGPKEAALAVSTAIDVPGLLSLSLQT</sequence>
<dbReference type="EnsemblBacteria" id="ABK77611">
    <property type="protein sequence ID" value="ABK77611"/>
    <property type="gene ID" value="CENSYa_0979"/>
</dbReference>
<comment type="caution">
    <text evidence="1">Lacks conserved residue(s) required for the propagation of feature annotation.</text>
</comment>
<dbReference type="HAMAP" id="MF_00336">
    <property type="entry name" value="BioD"/>
    <property type="match status" value="1"/>
</dbReference>
<organism evidence="2 3">
    <name type="scientific">Cenarchaeum symbiosum (strain A)</name>
    <dbReference type="NCBI Taxonomy" id="414004"/>
    <lineage>
        <taxon>Archaea</taxon>
        <taxon>Nitrososphaerota</taxon>
        <taxon>Candidatus Cenarchaeales</taxon>
        <taxon>Candidatus Cenarchaeaceae</taxon>
        <taxon>Candidatus Cenarchaeum</taxon>
    </lineage>
</organism>
<dbReference type="Gene3D" id="3.40.50.300">
    <property type="entry name" value="P-loop containing nucleotide triphosphate hydrolases"/>
    <property type="match status" value="1"/>
</dbReference>
<comment type="function">
    <text evidence="1">Catalyzes a mechanistically unusual reaction, the ATP-dependent insertion of CO2 between the N7 and N8 nitrogen atoms of 7,8-diaminopelargonic acid (DAPA, also called 7,8-diammoniononanoate) to form a ureido ring.</text>
</comment>
<dbReference type="GO" id="GO:0004141">
    <property type="term" value="F:dethiobiotin synthase activity"/>
    <property type="evidence" value="ECO:0007669"/>
    <property type="project" value="UniProtKB-UniRule"/>
</dbReference>
<comment type="cofactor">
    <cofactor evidence="1">
        <name>Mg(2+)</name>
        <dbReference type="ChEBI" id="CHEBI:18420"/>
    </cofactor>
</comment>
<evidence type="ECO:0000256" key="1">
    <source>
        <dbReference type="HAMAP-Rule" id="MF_00336"/>
    </source>
</evidence>
<dbReference type="Pfam" id="PF13500">
    <property type="entry name" value="AAA_26"/>
    <property type="match status" value="1"/>
</dbReference>
<dbReference type="STRING" id="414004.CENSYa_0979"/>
<dbReference type="KEGG" id="csy:CENSYa_0979"/>
<feature type="binding site" evidence="1">
    <location>
        <begin position="228"/>
        <end position="230"/>
    </location>
    <ligand>
        <name>ATP</name>
        <dbReference type="ChEBI" id="CHEBI:30616"/>
    </ligand>
</feature>
<dbReference type="GO" id="GO:0009102">
    <property type="term" value="P:biotin biosynthetic process"/>
    <property type="evidence" value="ECO:0007669"/>
    <property type="project" value="UniProtKB-UniRule"/>
</dbReference>
<feature type="binding site" evidence="1">
    <location>
        <position position="139"/>
    </location>
    <ligand>
        <name>Mg(2+)</name>
        <dbReference type="ChEBI" id="CHEBI:18420"/>
    </ligand>
</feature>
<keyword evidence="1" id="KW-0460">Magnesium</keyword>
<keyword evidence="1" id="KW-0547">Nucleotide-binding</keyword>
<name>A0RW94_CENSY</name>
<accession>A0RW94</accession>
<dbReference type="EMBL" id="DP000238">
    <property type="protein sequence ID" value="ABK77611.1"/>
    <property type="molecule type" value="Genomic_DNA"/>
</dbReference>
<keyword evidence="1" id="KW-0093">Biotin biosynthesis</keyword>
<feature type="active site" evidence="1">
    <location>
        <position position="69"/>
    </location>
</feature>